<organism evidence="1 2">
    <name type="scientific">Rangifer tarandus platyrhynchus</name>
    <name type="common">Svalbard reindeer</name>
    <dbReference type="NCBI Taxonomy" id="3082113"/>
    <lineage>
        <taxon>Eukaryota</taxon>
        <taxon>Metazoa</taxon>
        <taxon>Chordata</taxon>
        <taxon>Craniata</taxon>
        <taxon>Vertebrata</taxon>
        <taxon>Euteleostomi</taxon>
        <taxon>Mammalia</taxon>
        <taxon>Eutheria</taxon>
        <taxon>Laurasiatheria</taxon>
        <taxon>Artiodactyla</taxon>
        <taxon>Ruminantia</taxon>
        <taxon>Pecora</taxon>
        <taxon>Cervidae</taxon>
        <taxon>Odocoileinae</taxon>
        <taxon>Rangifer</taxon>
    </lineage>
</organism>
<sequence length="102" mass="10802">MSLLSANPRAPFCCPPSQPRALKPVGKWAQGGPSTLTAWPIGDSAWPRRQPIDMERGAAAERSGRISLRLPPSLSLPPCEPPFTYCLPSLLSPSATLAPAAL</sequence>
<dbReference type="Proteomes" id="UP001176941">
    <property type="component" value="Chromosome 21"/>
</dbReference>
<dbReference type="EMBL" id="OX459957">
    <property type="protein sequence ID" value="CAI9163293.1"/>
    <property type="molecule type" value="Genomic_DNA"/>
</dbReference>
<protein>
    <submittedName>
        <fullName evidence="1">Uncharacterized protein</fullName>
    </submittedName>
</protein>
<accession>A0ABN8YS97</accession>
<reference evidence="1" key="1">
    <citation type="submission" date="2023-04" db="EMBL/GenBank/DDBJ databases">
        <authorList>
            <consortium name="ELIXIR-Norway"/>
        </authorList>
    </citation>
    <scope>NUCLEOTIDE SEQUENCE [LARGE SCALE GENOMIC DNA]</scope>
</reference>
<proteinExistence type="predicted"/>
<evidence type="ECO:0000313" key="2">
    <source>
        <dbReference type="Proteomes" id="UP001176941"/>
    </source>
</evidence>
<gene>
    <name evidence="1" type="ORF">MRATA1EN1_LOCUS12255</name>
</gene>
<name>A0ABN8YS97_RANTA</name>
<evidence type="ECO:0000313" key="1">
    <source>
        <dbReference type="EMBL" id="CAI9163293.1"/>
    </source>
</evidence>
<keyword evidence="2" id="KW-1185">Reference proteome</keyword>